<feature type="domain" description="HTH araC/xylS-type" evidence="15">
    <location>
        <begin position="106"/>
        <end position="204"/>
    </location>
</feature>
<dbReference type="Pfam" id="PF02805">
    <property type="entry name" value="Ada_Zn_binding"/>
    <property type="match status" value="1"/>
</dbReference>
<sequence>MSGNRQSSSSAAGMLVVVSPPLDAERCYRAVTGRDARFDGWFFTAVHTTGIYCRPSCPARTPLARNVSFFTTAAAAQGAGFRACRRCRPDAVPGSPEWDVRADVVARAMRLIADGEVERSGVPGLAARLGYSERQLHRLLVAELGVGPLALARAQRAQTARILIETTDLPMADVAFAAGFASIRQFNATVREVFATTPTALRRTKPGTTGGAPGWLTLRLAARAPYEAAEVLLFLGAHAVPGLEEWDGTTFSRVLDLPHGPAVVQLSPAPDGGAAVTARLRLAELRDLGAVVTRCRRMLDLDADPAAVDDVLGADPALAPLVAGAPGRRVPASPDADELAIRAVLGQQVSVAGARTLTSRLLAAGTPLAEPVGTLTHAFPRAAVLADADLTAVGLTGARRRTVAALAAGLAAGDIALDPGADREEAGRAMLAVPGIGPWTAALVGLRGLADPDVWLPGDLALRRSLAGLGSSDAEAAGRWRPWRSYAVLHLWALAVPSLFTRPATPLPRPGTPRPGTATPPTREPALPRSA</sequence>
<dbReference type="PANTHER" id="PTHR43003">
    <property type="entry name" value="DNA-3-METHYLADENINE GLYCOSYLASE"/>
    <property type="match status" value="1"/>
</dbReference>
<evidence type="ECO:0000256" key="8">
    <source>
        <dbReference type="ARBA" id="ARBA00022833"/>
    </source>
</evidence>
<dbReference type="InterPro" id="IPR035451">
    <property type="entry name" value="Ada-like_dom_sf"/>
</dbReference>
<gene>
    <name evidence="16" type="ORF">SAMN06272737_116114</name>
</gene>
<dbReference type="GO" id="GO:0008168">
    <property type="term" value="F:methyltransferase activity"/>
    <property type="evidence" value="ECO:0007669"/>
    <property type="project" value="UniProtKB-KW"/>
</dbReference>
<keyword evidence="6" id="KW-0479">Metal-binding</keyword>
<dbReference type="PROSITE" id="PS00041">
    <property type="entry name" value="HTH_ARAC_FAMILY_1"/>
    <property type="match status" value="1"/>
</dbReference>
<evidence type="ECO:0000313" key="16">
    <source>
        <dbReference type="EMBL" id="SNR64058.1"/>
    </source>
</evidence>
<evidence type="ECO:0000256" key="9">
    <source>
        <dbReference type="ARBA" id="ARBA00023015"/>
    </source>
</evidence>
<dbReference type="Gene3D" id="1.10.1670.10">
    <property type="entry name" value="Helix-hairpin-Helix base-excision DNA repair enzymes (C-terminal)"/>
    <property type="match status" value="1"/>
</dbReference>
<dbReference type="SMART" id="SM01009">
    <property type="entry name" value="AlkA_N"/>
    <property type="match status" value="1"/>
</dbReference>
<dbReference type="GO" id="GO:0032993">
    <property type="term" value="C:protein-DNA complex"/>
    <property type="evidence" value="ECO:0007669"/>
    <property type="project" value="TreeGrafter"/>
</dbReference>
<evidence type="ECO:0000256" key="14">
    <source>
        <dbReference type="SAM" id="MobiDB-lite"/>
    </source>
</evidence>
<dbReference type="EMBL" id="FZNO01000016">
    <property type="protein sequence ID" value="SNR64058.1"/>
    <property type="molecule type" value="Genomic_DNA"/>
</dbReference>
<dbReference type="SUPFAM" id="SSF57884">
    <property type="entry name" value="Ada DNA repair protein, N-terminal domain (N-Ada 10)"/>
    <property type="match status" value="1"/>
</dbReference>
<dbReference type="Gene3D" id="1.10.340.30">
    <property type="entry name" value="Hypothetical protein, domain 2"/>
    <property type="match status" value="1"/>
</dbReference>
<dbReference type="Pfam" id="PF06029">
    <property type="entry name" value="AlkA_N"/>
    <property type="match status" value="1"/>
</dbReference>
<organism evidence="16 17">
    <name type="scientific">Blastococcus mobilis</name>
    <dbReference type="NCBI Taxonomy" id="1938746"/>
    <lineage>
        <taxon>Bacteria</taxon>
        <taxon>Bacillati</taxon>
        <taxon>Actinomycetota</taxon>
        <taxon>Actinomycetes</taxon>
        <taxon>Geodermatophilales</taxon>
        <taxon>Geodermatophilaceae</taxon>
        <taxon>Blastococcus</taxon>
    </lineage>
</organism>
<name>A0A238XZR5_9ACTN</name>
<dbReference type="InterPro" id="IPR010316">
    <property type="entry name" value="AlkA_N"/>
</dbReference>
<evidence type="ECO:0000256" key="3">
    <source>
        <dbReference type="ARBA" id="ARBA00012000"/>
    </source>
</evidence>
<dbReference type="InterPro" id="IPR009057">
    <property type="entry name" value="Homeodomain-like_sf"/>
</dbReference>
<keyword evidence="5" id="KW-0808">Transferase</keyword>
<dbReference type="Proteomes" id="UP000198403">
    <property type="component" value="Unassembled WGS sequence"/>
</dbReference>
<keyword evidence="17" id="KW-1185">Reference proteome</keyword>
<keyword evidence="4" id="KW-0489">Methyltransferase</keyword>
<keyword evidence="12" id="KW-0804">Transcription</keyword>
<dbReference type="Pfam" id="PF12833">
    <property type="entry name" value="HTH_18"/>
    <property type="match status" value="1"/>
</dbReference>
<dbReference type="GO" id="GO:0003700">
    <property type="term" value="F:DNA-binding transcription factor activity"/>
    <property type="evidence" value="ECO:0007669"/>
    <property type="project" value="InterPro"/>
</dbReference>
<dbReference type="InterPro" id="IPR018062">
    <property type="entry name" value="HTH_AraC-typ_CS"/>
</dbReference>
<dbReference type="PROSITE" id="PS01124">
    <property type="entry name" value="HTH_ARAC_FAMILY_2"/>
    <property type="match status" value="1"/>
</dbReference>
<evidence type="ECO:0000256" key="13">
    <source>
        <dbReference type="ARBA" id="ARBA00023204"/>
    </source>
</evidence>
<comment type="catalytic activity">
    <reaction evidence="1">
        <text>Hydrolysis of alkylated DNA, releasing 3-methyladenine, 3-methylguanine, 7-methylguanine and 7-methyladenine.</text>
        <dbReference type="EC" id="3.2.2.21"/>
    </reaction>
</comment>
<evidence type="ECO:0000256" key="5">
    <source>
        <dbReference type="ARBA" id="ARBA00022679"/>
    </source>
</evidence>
<evidence type="ECO:0000256" key="10">
    <source>
        <dbReference type="ARBA" id="ARBA00023125"/>
    </source>
</evidence>
<evidence type="ECO:0000256" key="11">
    <source>
        <dbReference type="ARBA" id="ARBA00023159"/>
    </source>
</evidence>
<dbReference type="GO" id="GO:0043916">
    <property type="term" value="F:DNA-7-methylguanine glycosylase activity"/>
    <property type="evidence" value="ECO:0007669"/>
    <property type="project" value="TreeGrafter"/>
</dbReference>
<feature type="region of interest" description="Disordered" evidence="14">
    <location>
        <begin position="503"/>
        <end position="531"/>
    </location>
</feature>
<evidence type="ECO:0000256" key="4">
    <source>
        <dbReference type="ARBA" id="ARBA00022603"/>
    </source>
</evidence>
<keyword evidence="13" id="KW-0234">DNA repair</keyword>
<evidence type="ECO:0000256" key="7">
    <source>
        <dbReference type="ARBA" id="ARBA00022763"/>
    </source>
</evidence>
<dbReference type="SMART" id="SM00342">
    <property type="entry name" value="HTH_ARAC"/>
    <property type="match status" value="1"/>
</dbReference>
<dbReference type="GO" id="GO:0006307">
    <property type="term" value="P:DNA alkylation repair"/>
    <property type="evidence" value="ECO:0007669"/>
    <property type="project" value="TreeGrafter"/>
</dbReference>
<dbReference type="GO" id="GO:0008725">
    <property type="term" value="F:DNA-3-methyladenine glycosylase activity"/>
    <property type="evidence" value="ECO:0007669"/>
    <property type="project" value="TreeGrafter"/>
</dbReference>
<dbReference type="GO" id="GO:0032131">
    <property type="term" value="F:alkylated DNA binding"/>
    <property type="evidence" value="ECO:0007669"/>
    <property type="project" value="TreeGrafter"/>
</dbReference>
<keyword evidence="10" id="KW-0238">DNA-binding</keyword>
<dbReference type="SMART" id="SM00478">
    <property type="entry name" value="ENDO3c"/>
    <property type="match status" value="1"/>
</dbReference>
<dbReference type="InterPro" id="IPR003265">
    <property type="entry name" value="HhH-GPD_domain"/>
</dbReference>
<accession>A0A238XZR5</accession>
<dbReference type="PANTHER" id="PTHR43003:SF13">
    <property type="entry name" value="DNA-3-METHYLADENINE GLYCOSYLASE 2"/>
    <property type="match status" value="1"/>
</dbReference>
<dbReference type="InterPro" id="IPR018060">
    <property type="entry name" value="HTH_AraC"/>
</dbReference>
<comment type="cofactor">
    <cofactor evidence="2">
        <name>Zn(2+)</name>
        <dbReference type="ChEBI" id="CHEBI:29105"/>
    </cofactor>
</comment>
<dbReference type="GO" id="GO:0032259">
    <property type="term" value="P:methylation"/>
    <property type="evidence" value="ECO:0007669"/>
    <property type="project" value="UniProtKB-KW"/>
</dbReference>
<protein>
    <recommendedName>
        <fullName evidence="3">DNA-3-methyladenine glycosylase II</fullName>
        <ecNumber evidence="3">3.2.2.21</ecNumber>
    </recommendedName>
</protein>
<dbReference type="SUPFAM" id="SSF55945">
    <property type="entry name" value="TATA-box binding protein-like"/>
    <property type="match status" value="1"/>
</dbReference>
<evidence type="ECO:0000313" key="17">
    <source>
        <dbReference type="Proteomes" id="UP000198403"/>
    </source>
</evidence>
<keyword evidence="9" id="KW-0805">Transcription regulation</keyword>
<keyword evidence="8" id="KW-0862">Zinc</keyword>
<proteinExistence type="predicted"/>
<dbReference type="AlphaFoldDB" id="A0A238XZR5"/>
<dbReference type="EC" id="3.2.2.21" evidence="3"/>
<dbReference type="InterPro" id="IPR023170">
    <property type="entry name" value="HhH_base_excis_C"/>
</dbReference>
<dbReference type="FunFam" id="3.40.10.10:FF:000001">
    <property type="entry name" value="DNA-3-methyladenine glycosylase 2"/>
    <property type="match status" value="1"/>
</dbReference>
<evidence type="ECO:0000256" key="6">
    <source>
        <dbReference type="ARBA" id="ARBA00022723"/>
    </source>
</evidence>
<dbReference type="InterPro" id="IPR037046">
    <property type="entry name" value="AlkA_N_sf"/>
</dbReference>
<evidence type="ECO:0000259" key="15">
    <source>
        <dbReference type="PROSITE" id="PS01124"/>
    </source>
</evidence>
<evidence type="ECO:0000256" key="1">
    <source>
        <dbReference type="ARBA" id="ARBA00000086"/>
    </source>
</evidence>
<dbReference type="GO" id="GO:0043565">
    <property type="term" value="F:sequence-specific DNA binding"/>
    <property type="evidence" value="ECO:0007669"/>
    <property type="project" value="InterPro"/>
</dbReference>
<evidence type="ECO:0000256" key="12">
    <source>
        <dbReference type="ARBA" id="ARBA00023163"/>
    </source>
</evidence>
<keyword evidence="7" id="KW-0227">DNA damage</keyword>
<dbReference type="GO" id="GO:0005737">
    <property type="term" value="C:cytoplasm"/>
    <property type="evidence" value="ECO:0007669"/>
    <property type="project" value="TreeGrafter"/>
</dbReference>
<dbReference type="InterPro" id="IPR051912">
    <property type="entry name" value="Alkylbase_DNA_Glycosylase/TA"/>
</dbReference>
<evidence type="ECO:0000256" key="2">
    <source>
        <dbReference type="ARBA" id="ARBA00001947"/>
    </source>
</evidence>
<dbReference type="GO" id="GO:0008270">
    <property type="term" value="F:zinc ion binding"/>
    <property type="evidence" value="ECO:0007669"/>
    <property type="project" value="InterPro"/>
</dbReference>
<dbReference type="Gene3D" id="3.30.310.20">
    <property type="entry name" value="DNA-3-methyladenine glycosylase AlkA, N-terminal domain"/>
    <property type="match status" value="1"/>
</dbReference>
<dbReference type="SUPFAM" id="SSF46689">
    <property type="entry name" value="Homeodomain-like"/>
    <property type="match status" value="1"/>
</dbReference>
<dbReference type="InterPro" id="IPR004026">
    <property type="entry name" value="Ada_DNA_repair_Zn-bd"/>
</dbReference>
<dbReference type="Gene3D" id="1.10.10.60">
    <property type="entry name" value="Homeodomain-like"/>
    <property type="match status" value="1"/>
</dbReference>
<reference evidence="16 17" key="1">
    <citation type="submission" date="2017-06" db="EMBL/GenBank/DDBJ databases">
        <authorList>
            <person name="Kim H.J."/>
            <person name="Triplett B.A."/>
        </authorList>
    </citation>
    <scope>NUCLEOTIDE SEQUENCE [LARGE SCALE GENOMIC DNA]</scope>
    <source>
        <strain evidence="16 17">DSM 44272</strain>
    </source>
</reference>
<dbReference type="Gene3D" id="3.40.10.10">
    <property type="entry name" value="DNA Methylphosphotriester Repair Domain"/>
    <property type="match status" value="1"/>
</dbReference>
<dbReference type="SUPFAM" id="SSF48150">
    <property type="entry name" value="DNA-glycosylase"/>
    <property type="match status" value="1"/>
</dbReference>
<dbReference type="GO" id="GO:0006285">
    <property type="term" value="P:base-excision repair, AP site formation"/>
    <property type="evidence" value="ECO:0007669"/>
    <property type="project" value="TreeGrafter"/>
</dbReference>
<dbReference type="InterPro" id="IPR011257">
    <property type="entry name" value="DNA_glycosylase"/>
</dbReference>
<keyword evidence="11" id="KW-0010">Activator</keyword>